<sequence length="178" mass="18470">MTRAHTQALCHKRDHRAVFWKVVPSGEGTGRQRRLPAEAMTVESRESAWGSRAHLLYAALAALMVSFAEPSCSAATAVTRNCLCPSHACALPCLASPGPGGHAGRAGAVMDSSFVPSQDLASCMAGITLHHPSGFEAACFPSNKVVCIKTRFGPVPPTGPPPGSGSSPGALPTPLFRI</sequence>
<protein>
    <submittedName>
        <fullName evidence="2">Uncharacterized protein</fullName>
    </submittedName>
</protein>
<organism evidence="2">
    <name type="scientific">Mus musculus</name>
    <name type="common">Mouse</name>
    <dbReference type="NCBI Taxonomy" id="10090"/>
    <lineage>
        <taxon>Eukaryota</taxon>
        <taxon>Metazoa</taxon>
        <taxon>Chordata</taxon>
        <taxon>Craniata</taxon>
        <taxon>Vertebrata</taxon>
        <taxon>Euteleostomi</taxon>
        <taxon>Mammalia</taxon>
        <taxon>Eutheria</taxon>
        <taxon>Euarchontoglires</taxon>
        <taxon>Glires</taxon>
        <taxon>Rodentia</taxon>
        <taxon>Myomorpha</taxon>
        <taxon>Muroidea</taxon>
        <taxon>Muridae</taxon>
        <taxon>Murinae</taxon>
        <taxon>Mus</taxon>
        <taxon>Mus</taxon>
    </lineage>
</organism>
<reference evidence="2" key="3">
    <citation type="journal article" date="2000" name="Genome Res.">
        <title>RIKEN integrated sequence analysis (RISA) system--384-format sequencing pipeline with 384 multicapillary sequencer.</title>
        <authorList>
            <person name="Shibata K."/>
            <person name="Itoh M."/>
            <person name="Aizawa K."/>
            <person name="Nagaoka S."/>
            <person name="Sasaki N."/>
            <person name="Carninci P."/>
            <person name="Konno H."/>
            <person name="Akiyama J."/>
            <person name="Nishi K."/>
            <person name="Kitsunai T."/>
            <person name="Tashiro H."/>
            <person name="Itoh M."/>
            <person name="Sumi N."/>
            <person name="Ishii Y."/>
            <person name="Nakamura S."/>
            <person name="Hazama M."/>
            <person name="Nishine T."/>
            <person name="Harada A."/>
            <person name="Yamamoto R."/>
            <person name="Matsumoto H."/>
            <person name="Sakaguchi S."/>
            <person name="Ikegami T."/>
            <person name="Kashiwagi K."/>
            <person name="Fujiwake S."/>
            <person name="Inoue K."/>
            <person name="Togawa Y."/>
            <person name="Izawa M."/>
            <person name="Ohara E."/>
            <person name="Watahiki M."/>
            <person name="Yoneda Y."/>
            <person name="Ishikawa T."/>
            <person name="Ozawa K."/>
            <person name="Tanaka T."/>
            <person name="Matsuura S."/>
            <person name="Kawai J."/>
            <person name="Okazaki Y."/>
            <person name="Muramatsu M."/>
            <person name="Inoue Y."/>
            <person name="Kira A."/>
            <person name="Hayashizaki Y."/>
        </authorList>
    </citation>
    <scope>NUCLEOTIDE SEQUENCE</scope>
    <source>
        <strain evidence="2">C57BL/6J</strain>
        <tissue evidence="2">Small intestine</tissue>
    </source>
</reference>
<accession>Q9D817</accession>
<evidence type="ECO:0000313" key="2">
    <source>
        <dbReference type="EMBL" id="BAB25758.1"/>
    </source>
</evidence>
<dbReference type="AlphaFoldDB" id="Q9D817"/>
<evidence type="ECO:0000256" key="1">
    <source>
        <dbReference type="SAM" id="MobiDB-lite"/>
    </source>
</evidence>
<feature type="compositionally biased region" description="Low complexity" evidence="1">
    <location>
        <begin position="164"/>
        <end position="178"/>
    </location>
</feature>
<proteinExistence type="evidence at transcript level"/>
<reference evidence="2" key="8">
    <citation type="journal article" date="2005" name="Science">
        <title>Antisense Transcription in the Mammalian Transcriptome.</title>
        <authorList>
            <consortium name="RIKEN Genome Exploration Research Group and Genome Science Group (Genome Network Project Core Group) and the FANTOM Consortium"/>
        </authorList>
    </citation>
    <scope>NUCLEOTIDE SEQUENCE</scope>
    <source>
        <strain evidence="2">C57BL/6J</strain>
        <tissue evidence="2">Small intestine</tissue>
    </source>
</reference>
<name>Q9D817_MOUSE</name>
<reference evidence="2" key="1">
    <citation type="journal article" date="1999" name="Methods Enzymol.">
        <title>High-efficiency full-length cDNA cloning.</title>
        <authorList>
            <person name="Carninci P."/>
            <person name="Hayashizaki Y."/>
        </authorList>
    </citation>
    <scope>NUCLEOTIDE SEQUENCE</scope>
    <source>
        <strain evidence="2">C57BL/6J</strain>
        <tissue evidence="2">Small intestine</tissue>
    </source>
</reference>
<reference evidence="2" key="6">
    <citation type="journal article" date="2002" name="Nature">
        <title>Analysis of the mouse transcriptome based on functional annotation of 60,770 full-length cDNAs.</title>
        <authorList>
            <consortium name="The FANTOM Consortium and the RIKEN Genome Exploration Research Group Phase I and II Team"/>
        </authorList>
    </citation>
    <scope>NUCLEOTIDE SEQUENCE</scope>
    <source>
        <strain evidence="2">C57BL/6J</strain>
        <tissue evidence="2">Small intestine</tissue>
    </source>
</reference>
<dbReference type="EMBL" id="AK008579">
    <property type="protein sequence ID" value="BAB25758.1"/>
    <property type="molecule type" value="mRNA"/>
</dbReference>
<reference evidence="2" key="4">
    <citation type="submission" date="2000-07" db="EMBL/GenBank/DDBJ databases">
        <authorList>
            <person name="Adachi J."/>
            <person name="Aizawa K."/>
            <person name="Akahira S."/>
            <person name="Akimura T."/>
            <person name="Arai A."/>
            <person name="Aono H."/>
            <person name="Arakawa T."/>
            <person name="Bono H."/>
            <person name="Carninci P."/>
            <person name="Fukuda S."/>
            <person name="Fukunishi Y."/>
            <person name="Furuno M."/>
            <person name="Hanagaki T."/>
            <person name="Hara A."/>
            <person name="Hayatsu N."/>
            <person name="Hiramoto K."/>
            <person name="Hiraoka T."/>
            <person name="Hori F."/>
            <person name="Imotani K."/>
            <person name="Ishii Y."/>
            <person name="Itoh M."/>
            <person name="Izawa M."/>
            <person name="Kasukawa T."/>
            <person name="Kato H."/>
            <person name="Kawai J."/>
            <person name="Kojima Y."/>
            <person name="Konno H."/>
            <person name="Kouda M."/>
            <person name="Koya S."/>
            <person name="Kurihara C."/>
            <person name="Matsuyama T."/>
            <person name="Miyazaki A."/>
            <person name="Nishi K."/>
            <person name="Nomura K."/>
            <person name="Numazaki R."/>
            <person name="Ohno M."/>
            <person name="Okazaki Y."/>
            <person name="Okido T."/>
            <person name="Owa C."/>
            <person name="Saito H."/>
            <person name="Saito R."/>
            <person name="Sakai C."/>
            <person name="Sakai K."/>
            <person name="Sano H."/>
            <person name="Sasaki D."/>
            <person name="Shibata K."/>
            <person name="Shibata Y."/>
            <person name="Shinagawa A."/>
            <person name="Shiraki T."/>
            <person name="Sogabe Y."/>
            <person name="Suzuki H."/>
            <person name="Tagami M."/>
            <person name="Tagawa A."/>
            <person name="Takahashi F."/>
            <person name="Tanaka T."/>
            <person name="Tejima Y."/>
            <person name="Toya T."/>
            <person name="Yamamura T."/>
            <person name="Yasunishi A."/>
            <person name="Yoshida K."/>
            <person name="Yoshino M."/>
            <person name="Muramatsu M."/>
            <person name="Hayashizaki Y."/>
        </authorList>
    </citation>
    <scope>NUCLEOTIDE SEQUENCE</scope>
    <source>
        <strain evidence="2">C57BL/6J</strain>
        <tissue evidence="2">Small intestine</tissue>
    </source>
</reference>
<reference evidence="2" key="5">
    <citation type="journal article" date="2001" name="Nature">
        <title>Functional annotation of a full-length mouse cDNA collection.</title>
        <authorList>
            <consortium name="The RIKEN Genome Exploration Research Group Phase II Team and the FANTOM Consortium"/>
        </authorList>
    </citation>
    <scope>NUCLEOTIDE SEQUENCE</scope>
    <source>
        <strain evidence="2">C57BL/6J</strain>
        <tissue evidence="2">Small intestine</tissue>
    </source>
</reference>
<reference evidence="2" key="7">
    <citation type="journal article" date="2005" name="Science">
        <title>The Transcriptional Landscape of the Mammalian Genome.</title>
        <authorList>
            <consortium name="The FANTOM Consortium"/>
            <consortium name="Riken Genome Exploration Research Group and Genome Science Group (Genome Network Project Core Group)"/>
        </authorList>
    </citation>
    <scope>NUCLEOTIDE SEQUENCE</scope>
    <source>
        <strain evidence="2">C57BL/6J</strain>
        <tissue evidence="2">Small intestine</tissue>
    </source>
</reference>
<feature type="region of interest" description="Disordered" evidence="1">
    <location>
        <begin position="157"/>
        <end position="178"/>
    </location>
</feature>
<reference evidence="2" key="2">
    <citation type="journal article" date="2000" name="Genome Res.">
        <title>Normalization and subtraction of cap-trapper-selected cDNAs to prepare full-length cDNA libraries for rapid discovery of new genes.</title>
        <authorList>
            <person name="Carninci P."/>
            <person name="Shibata Y."/>
            <person name="Hayatsu N."/>
            <person name="Sugahara Y."/>
            <person name="Shibata K."/>
            <person name="Itoh M."/>
            <person name="Konno H."/>
            <person name="Okazaki Y."/>
            <person name="Muramatsu M."/>
            <person name="Hayashizaki Y."/>
        </authorList>
    </citation>
    <scope>NUCLEOTIDE SEQUENCE</scope>
    <source>
        <strain evidence="2">C57BL/6J</strain>
        <tissue evidence="2">Small intestine</tissue>
    </source>
</reference>